<reference evidence="2 3" key="1">
    <citation type="journal article" date="2015" name="Genome Biol.">
        <title>Comparative genomics of Steinernema reveals deeply conserved gene regulatory networks.</title>
        <authorList>
            <person name="Dillman A.R."/>
            <person name="Macchietto M."/>
            <person name="Porter C.F."/>
            <person name="Rogers A."/>
            <person name="Williams B."/>
            <person name="Antoshechkin I."/>
            <person name="Lee M.M."/>
            <person name="Goodwin Z."/>
            <person name="Lu X."/>
            <person name="Lewis E.E."/>
            <person name="Goodrich-Blair H."/>
            <person name="Stock S.P."/>
            <person name="Adams B.J."/>
            <person name="Sternberg P.W."/>
            <person name="Mortazavi A."/>
        </authorList>
    </citation>
    <scope>NUCLEOTIDE SEQUENCE [LARGE SCALE GENOMIC DNA]</scope>
    <source>
        <strain evidence="2 3">ALL</strain>
    </source>
</reference>
<evidence type="ECO:0000256" key="1">
    <source>
        <dbReference type="SAM" id="Phobius"/>
    </source>
</evidence>
<dbReference type="EMBL" id="AZBU02000010">
    <property type="protein sequence ID" value="TKR62963.1"/>
    <property type="molecule type" value="Genomic_DNA"/>
</dbReference>
<dbReference type="InterPro" id="IPR019422">
    <property type="entry name" value="7TM_GPCR_serpentine_rcpt_Srh"/>
</dbReference>
<reference evidence="2 3" key="2">
    <citation type="journal article" date="2019" name="G3 (Bethesda)">
        <title>Hybrid Assembly of the Genome of the Entomopathogenic Nematode Steinernema carpocapsae Identifies the X-Chromosome.</title>
        <authorList>
            <person name="Serra L."/>
            <person name="Macchietto M."/>
            <person name="Macias-Munoz A."/>
            <person name="McGill C.J."/>
            <person name="Rodriguez I.M."/>
            <person name="Rodriguez B."/>
            <person name="Murad R."/>
            <person name="Mortazavi A."/>
        </authorList>
    </citation>
    <scope>NUCLEOTIDE SEQUENCE [LARGE SCALE GENOMIC DNA]</scope>
    <source>
        <strain evidence="2 3">ALL</strain>
    </source>
</reference>
<evidence type="ECO:0000313" key="2">
    <source>
        <dbReference type="EMBL" id="TKR62963.1"/>
    </source>
</evidence>
<feature type="transmembrane region" description="Helical" evidence="1">
    <location>
        <begin position="179"/>
        <end position="205"/>
    </location>
</feature>
<protein>
    <recommendedName>
        <fullName evidence="4">7TM GPCR serpentine receptor class x (Srx) domain-containing protein</fullName>
    </recommendedName>
</protein>
<feature type="transmembrane region" description="Helical" evidence="1">
    <location>
        <begin position="6"/>
        <end position="27"/>
    </location>
</feature>
<evidence type="ECO:0000313" key="3">
    <source>
        <dbReference type="Proteomes" id="UP000298663"/>
    </source>
</evidence>
<name>A0A4U5M3J0_STECR</name>
<keyword evidence="1" id="KW-1133">Transmembrane helix</keyword>
<organism evidence="2 3">
    <name type="scientific">Steinernema carpocapsae</name>
    <name type="common">Entomopathogenic nematode</name>
    <dbReference type="NCBI Taxonomy" id="34508"/>
    <lineage>
        <taxon>Eukaryota</taxon>
        <taxon>Metazoa</taxon>
        <taxon>Ecdysozoa</taxon>
        <taxon>Nematoda</taxon>
        <taxon>Chromadorea</taxon>
        <taxon>Rhabditida</taxon>
        <taxon>Tylenchina</taxon>
        <taxon>Panagrolaimomorpha</taxon>
        <taxon>Strongyloidoidea</taxon>
        <taxon>Steinernematidae</taxon>
        <taxon>Steinernema</taxon>
    </lineage>
</organism>
<proteinExistence type="predicted"/>
<dbReference type="AlphaFoldDB" id="A0A4U5M3J0"/>
<dbReference type="Proteomes" id="UP000298663">
    <property type="component" value="Unassembled WGS sequence"/>
</dbReference>
<keyword evidence="1" id="KW-0812">Transmembrane</keyword>
<gene>
    <name evidence="2" type="ORF">L596_026857</name>
</gene>
<keyword evidence="3" id="KW-1185">Reference proteome</keyword>
<feature type="transmembrane region" description="Helical" evidence="1">
    <location>
        <begin position="39"/>
        <end position="58"/>
    </location>
</feature>
<feature type="transmembrane region" description="Helical" evidence="1">
    <location>
        <begin position="128"/>
        <end position="146"/>
    </location>
</feature>
<sequence>MSTYLILHYTSAFINLIINIFTLYVIFTRTPSNMKNVAATILNIILWNFAGNIVWGLMPFHPLFPMNCYVLQGPLAQWLYAHDFEKYGFIFIVLFFLNACVGVQLSFQFRWIQLAAPDKLKHLGRKWAYIYSAGTHIWASVLFFYLSNSMFLTPETYPDFYPAFQNVPMFCMTPDKTKFIVLVCIIVVSVFLASGVIITLVLLSYKSLYSRRYLMSISTLSCFGSGKGKARTYMWYTY</sequence>
<evidence type="ECO:0008006" key="4">
    <source>
        <dbReference type="Google" id="ProtNLM"/>
    </source>
</evidence>
<comment type="caution">
    <text evidence="2">The sequence shown here is derived from an EMBL/GenBank/DDBJ whole genome shotgun (WGS) entry which is preliminary data.</text>
</comment>
<keyword evidence="1" id="KW-0472">Membrane</keyword>
<dbReference type="OrthoDB" id="10408902at2759"/>
<feature type="transmembrane region" description="Helical" evidence="1">
    <location>
        <begin position="87"/>
        <end position="107"/>
    </location>
</feature>
<accession>A0A4U5M3J0</accession>
<dbReference type="Pfam" id="PF10318">
    <property type="entry name" value="7TM_GPCR_Srh"/>
    <property type="match status" value="1"/>
</dbReference>